<dbReference type="KEGG" id="vg:11117533"/>
<proteinExistence type="predicted"/>
<evidence type="ECO:0000313" key="2">
    <source>
        <dbReference type="Proteomes" id="UP000001639"/>
    </source>
</evidence>
<dbReference type="Proteomes" id="UP000001639">
    <property type="component" value="Segment"/>
</dbReference>
<keyword evidence="2" id="KW-1185">Reference proteome</keyword>
<accession>G0X4Z9</accession>
<dbReference type="RefSeq" id="YP_004782441.1">
    <property type="nucleotide sequence ID" value="NC_015938.1"/>
</dbReference>
<sequence length="97" mass="11390">MNTPLKKSLNKRYLDARLLLAQVDAGRVRRDMDNWARSQYGECKRCSHCQNLRGVFHFEESSNSDDGLFPLCRQCVAKMETAHAKNYQRYFPNTMEQ</sequence>
<evidence type="ECO:0000313" key="1">
    <source>
        <dbReference type="EMBL" id="AEK81981.1"/>
    </source>
</evidence>
<organism evidence="1 2">
    <name type="scientific">Salmonella phage 7-11</name>
    <dbReference type="NCBI Taxonomy" id="1054968"/>
    <lineage>
        <taxon>Viruses</taxon>
        <taxon>Duplodnaviria</taxon>
        <taxon>Heunggongvirae</taxon>
        <taxon>Uroviricota</taxon>
        <taxon>Caudoviricetes</taxon>
        <taxon>Grimontviridae</taxon>
        <taxon>Moazamivirus</taxon>
        <taxon>Moazamivirus 711</taxon>
    </lineage>
</organism>
<protein>
    <submittedName>
        <fullName evidence="1">Uncharacterized protein</fullName>
    </submittedName>
</protein>
<dbReference type="OrthoDB" id="40975at10239"/>
<reference evidence="1 2" key="1">
    <citation type="journal article" date="2011" name="Arch. Virol.">
        <title>The genome sequence of enterobacterial phage 7-11, which possesses an unusually elongated head.</title>
        <authorList>
            <person name="Kropinski A.M."/>
            <person name="Lingohr E.J."/>
            <person name="Ackermann H.W."/>
        </authorList>
    </citation>
    <scope>NUCLEOTIDE SEQUENCE [LARGE SCALE GENOMIC DNA]</scope>
</reference>
<dbReference type="EMBL" id="HM997019">
    <property type="protein sequence ID" value="AEK81981.1"/>
    <property type="molecule type" value="Genomic_DNA"/>
</dbReference>
<dbReference type="GeneID" id="11117533"/>
<name>G0X4Z9_9CAUD</name>